<keyword evidence="5" id="KW-0813">Transport</keyword>
<evidence type="ECO:0000313" key="8">
    <source>
        <dbReference type="Proteomes" id="UP000229030"/>
    </source>
</evidence>
<feature type="transmembrane region" description="Helical" evidence="5">
    <location>
        <begin position="149"/>
        <end position="167"/>
    </location>
</feature>
<dbReference type="Proteomes" id="UP000229030">
    <property type="component" value="Unassembled WGS sequence"/>
</dbReference>
<dbReference type="PANTHER" id="PTHR43229:SF2">
    <property type="entry name" value="NODULATION PROTEIN J"/>
    <property type="match status" value="1"/>
</dbReference>
<comment type="subcellular location">
    <subcellularLocation>
        <location evidence="5">Cell membrane</location>
        <topology evidence="5">Multi-pass membrane protein</topology>
    </subcellularLocation>
    <subcellularLocation>
        <location evidence="1">Membrane</location>
        <topology evidence="1">Multi-pass membrane protein</topology>
    </subcellularLocation>
</comment>
<dbReference type="GO" id="GO:0005886">
    <property type="term" value="C:plasma membrane"/>
    <property type="evidence" value="ECO:0007669"/>
    <property type="project" value="UniProtKB-SubCell"/>
</dbReference>
<keyword evidence="3 5" id="KW-1133">Transmembrane helix</keyword>
<evidence type="ECO:0000256" key="5">
    <source>
        <dbReference type="RuleBase" id="RU361157"/>
    </source>
</evidence>
<evidence type="ECO:0000313" key="7">
    <source>
        <dbReference type="EMBL" id="PIV46821.1"/>
    </source>
</evidence>
<gene>
    <name evidence="7" type="ORF">COS21_03285</name>
</gene>
<organism evidence="7 8">
    <name type="scientific">bacterium (Candidatus Gribaldobacteria) CG02_land_8_20_14_3_00_41_15</name>
    <dbReference type="NCBI Taxonomy" id="2014270"/>
    <lineage>
        <taxon>Bacteria</taxon>
        <taxon>Candidatus Gribaldobacteria</taxon>
    </lineage>
</organism>
<dbReference type="PANTHER" id="PTHR43229">
    <property type="entry name" value="NODULATION PROTEIN J"/>
    <property type="match status" value="1"/>
</dbReference>
<sequence length="238" mass="26986">MFDAFYWPAMDIFIWGLTSMYIREATVVIPNIVMLLMTGLVFWMIVWRGQYEITVNLLEEMWNSNLVNLFTTPLTVYEWMAGVVVLGVMKMVVTISFAGILVYLLYAVNVFKFGWLILPFMALLLMFGWSVGFIVAGLIVRFGMRIQTLAWTGIYLLAPFSAIYYPVSSLPAWAQTIARLTPTSYVFEGMRSVIFTGTMDQAGLIKSVGLTIVFFVGAIGFFLLMFNQSRKTGLARLE</sequence>
<comment type="caution">
    <text evidence="7">The sequence shown here is derived from an EMBL/GenBank/DDBJ whole genome shotgun (WGS) entry which is preliminary data.</text>
</comment>
<dbReference type="AlphaFoldDB" id="A0A2M7DD81"/>
<dbReference type="PROSITE" id="PS51012">
    <property type="entry name" value="ABC_TM2"/>
    <property type="match status" value="1"/>
</dbReference>
<dbReference type="InterPro" id="IPR051784">
    <property type="entry name" value="Nod_factor_ABC_transporter"/>
</dbReference>
<evidence type="ECO:0000256" key="2">
    <source>
        <dbReference type="ARBA" id="ARBA00022692"/>
    </source>
</evidence>
<name>A0A2M7DD81_9BACT</name>
<feature type="domain" description="ABC transmembrane type-2" evidence="6">
    <location>
        <begin position="2"/>
        <end position="229"/>
    </location>
</feature>
<keyword evidence="2 5" id="KW-0812">Transmembrane</keyword>
<comment type="similarity">
    <text evidence="5">Belongs to the ABC-2 integral membrane protein family.</text>
</comment>
<dbReference type="GO" id="GO:0140359">
    <property type="term" value="F:ABC-type transporter activity"/>
    <property type="evidence" value="ECO:0007669"/>
    <property type="project" value="InterPro"/>
</dbReference>
<evidence type="ECO:0000256" key="1">
    <source>
        <dbReference type="ARBA" id="ARBA00004141"/>
    </source>
</evidence>
<feature type="transmembrane region" description="Helical" evidence="5">
    <location>
        <begin position="117"/>
        <end position="142"/>
    </location>
</feature>
<reference evidence="8" key="1">
    <citation type="submission" date="2017-09" db="EMBL/GenBank/DDBJ databases">
        <title>Depth-based differentiation of microbial function through sediment-hosted aquifers and enrichment of novel symbionts in the deep terrestrial subsurface.</title>
        <authorList>
            <person name="Probst A.J."/>
            <person name="Ladd B."/>
            <person name="Jarett J.K."/>
            <person name="Geller-Mcgrath D.E."/>
            <person name="Sieber C.M.K."/>
            <person name="Emerson J.B."/>
            <person name="Anantharaman K."/>
            <person name="Thomas B.C."/>
            <person name="Malmstrom R."/>
            <person name="Stieglmeier M."/>
            <person name="Klingl A."/>
            <person name="Woyke T."/>
            <person name="Ryan C.M."/>
            <person name="Banfield J.F."/>
        </authorList>
    </citation>
    <scope>NUCLEOTIDE SEQUENCE [LARGE SCALE GENOMIC DNA]</scope>
</reference>
<dbReference type="Pfam" id="PF01061">
    <property type="entry name" value="ABC2_membrane"/>
    <property type="match status" value="1"/>
</dbReference>
<evidence type="ECO:0000259" key="6">
    <source>
        <dbReference type="PROSITE" id="PS51012"/>
    </source>
</evidence>
<feature type="transmembrane region" description="Helical" evidence="5">
    <location>
        <begin position="204"/>
        <end position="226"/>
    </location>
</feature>
<protein>
    <recommendedName>
        <fullName evidence="5">Transport permease protein</fullName>
    </recommendedName>
</protein>
<keyword evidence="4 5" id="KW-0472">Membrane</keyword>
<proteinExistence type="inferred from homology"/>
<dbReference type="InterPro" id="IPR047817">
    <property type="entry name" value="ABC2_TM_bact-type"/>
</dbReference>
<dbReference type="EMBL" id="PETV01000087">
    <property type="protein sequence ID" value="PIV46821.1"/>
    <property type="molecule type" value="Genomic_DNA"/>
</dbReference>
<feature type="transmembrane region" description="Helical" evidence="5">
    <location>
        <begin position="27"/>
        <end position="46"/>
    </location>
</feature>
<evidence type="ECO:0000256" key="4">
    <source>
        <dbReference type="ARBA" id="ARBA00023136"/>
    </source>
</evidence>
<comment type="caution">
    <text evidence="5">Lacks conserved residue(s) required for the propagation of feature annotation.</text>
</comment>
<keyword evidence="5" id="KW-1003">Cell membrane</keyword>
<evidence type="ECO:0000256" key="3">
    <source>
        <dbReference type="ARBA" id="ARBA00022989"/>
    </source>
</evidence>
<dbReference type="InterPro" id="IPR013525">
    <property type="entry name" value="ABC2_TM"/>
</dbReference>
<accession>A0A2M7DD81</accession>